<evidence type="ECO:0000313" key="8">
    <source>
        <dbReference type="Proteomes" id="UP000285961"/>
    </source>
</evidence>
<evidence type="ECO:0008006" key="9">
    <source>
        <dbReference type="Google" id="ProtNLM"/>
    </source>
</evidence>
<dbReference type="InterPro" id="IPR006103">
    <property type="entry name" value="Glyco_hydro_2_cat"/>
</dbReference>
<feature type="domain" description="Glycoside hydrolase family 2 catalytic" evidence="5">
    <location>
        <begin position="300"/>
        <end position="486"/>
    </location>
</feature>
<dbReference type="PANTHER" id="PTHR42732">
    <property type="entry name" value="BETA-GALACTOSIDASE"/>
    <property type="match status" value="1"/>
</dbReference>
<dbReference type="InterPro" id="IPR006104">
    <property type="entry name" value="Glyco_hydro_2_N"/>
</dbReference>
<dbReference type="InterPro" id="IPR006102">
    <property type="entry name" value="Ig-like_GH2"/>
</dbReference>
<evidence type="ECO:0000256" key="3">
    <source>
        <dbReference type="ARBA" id="ARBA00023295"/>
    </source>
</evidence>
<dbReference type="Gene3D" id="2.60.120.260">
    <property type="entry name" value="Galactose-binding domain-like"/>
    <property type="match status" value="1"/>
</dbReference>
<dbReference type="Gene3D" id="2.60.40.10">
    <property type="entry name" value="Immunoglobulins"/>
    <property type="match status" value="1"/>
</dbReference>
<dbReference type="PANTHER" id="PTHR42732:SF2">
    <property type="entry name" value="BETA-MANNOSIDASE"/>
    <property type="match status" value="1"/>
</dbReference>
<accession>A0A419F5I7</accession>
<dbReference type="InterPro" id="IPR017853">
    <property type="entry name" value="GH"/>
</dbReference>
<dbReference type="SUPFAM" id="SSF49785">
    <property type="entry name" value="Galactose-binding domain-like"/>
    <property type="match status" value="1"/>
</dbReference>
<dbReference type="InterPro" id="IPR051913">
    <property type="entry name" value="GH2_Domain-Containing"/>
</dbReference>
<evidence type="ECO:0000313" key="7">
    <source>
        <dbReference type="EMBL" id="RJP73515.1"/>
    </source>
</evidence>
<dbReference type="Pfam" id="PF00703">
    <property type="entry name" value="Glyco_hydro_2"/>
    <property type="match status" value="1"/>
</dbReference>
<comment type="similarity">
    <text evidence="1">Belongs to the glycosyl hydrolase 2 family.</text>
</comment>
<keyword evidence="3" id="KW-0326">Glycosidase</keyword>
<evidence type="ECO:0000259" key="4">
    <source>
        <dbReference type="Pfam" id="PF00703"/>
    </source>
</evidence>
<dbReference type="AlphaFoldDB" id="A0A419F5I7"/>
<dbReference type="SUPFAM" id="SSF51445">
    <property type="entry name" value="(Trans)glycosidases"/>
    <property type="match status" value="1"/>
</dbReference>
<gene>
    <name evidence="7" type="ORF">C4532_04175</name>
</gene>
<dbReference type="InterPro" id="IPR013783">
    <property type="entry name" value="Ig-like_fold"/>
</dbReference>
<sequence>MSNWKPVPGHIMTRWATRVDPSAPLAEYPRPQMVRPEWKNLNGLWEYAVTPKEAALPETFEGSILVPFAIETALSGVKRSLQPHERLWYHRSFTIPPGWSSKRILLHFEAVDWHCICSVNSKEIGEHTGGYVPFSFDITKYLTTGENELVVAVWDPTDTHWQQRGKQVLNPKATYYTATSGIWQTVWLEPVPFENHIEYLRLQPDIDSESLRATIYAVSAGRARVTVYAAEKQVSRIEGDVGQELRPPIPAPRLWCPQDPFLYDLKVELLKGEQVIDSVKSYFGMRKISVDTDASGHRRVFLNNKPIFLHGPLDQGYWPDGGLTPPSDEALIFDIEKTLQLGFNMTRKHVKVEPRRWYYHADRLGLIVIQDMVSGGKDKQSEKENVLTVLFDIQRKDTGKKALRKAWRETPESRQDFERELVEIINHLYNAPSIVAWVPFNESWGQYEAARMANLVRAHDPFRLVDHASGWQDQRAGDFCSRHTYVIKLKPPPRKDERIYFISEYGGYNCQEPGHLWNKESKFGYRMFKDRRTLAEAFAKLIRAQLIPLIPKGLGAAVYTQFSDVEIESNGFFTFDREILKIDKEQTAALNKEIYTAFETVEKQHTNGT</sequence>
<dbReference type="EMBL" id="QZKI01000026">
    <property type="protein sequence ID" value="RJP73515.1"/>
    <property type="molecule type" value="Genomic_DNA"/>
</dbReference>
<proteinExistence type="inferred from homology"/>
<comment type="caution">
    <text evidence="7">The sequence shown here is derived from an EMBL/GenBank/DDBJ whole genome shotgun (WGS) entry which is preliminary data.</text>
</comment>
<evidence type="ECO:0000256" key="2">
    <source>
        <dbReference type="ARBA" id="ARBA00022801"/>
    </source>
</evidence>
<evidence type="ECO:0000259" key="5">
    <source>
        <dbReference type="Pfam" id="PF02836"/>
    </source>
</evidence>
<dbReference type="Proteomes" id="UP000285961">
    <property type="component" value="Unassembled WGS sequence"/>
</dbReference>
<evidence type="ECO:0000259" key="6">
    <source>
        <dbReference type="Pfam" id="PF02837"/>
    </source>
</evidence>
<dbReference type="Pfam" id="PF02837">
    <property type="entry name" value="Glyco_hydro_2_N"/>
    <property type="match status" value="1"/>
</dbReference>
<protein>
    <recommendedName>
        <fullName evidence="9">Glycoside hydrolase family 2</fullName>
    </recommendedName>
</protein>
<keyword evidence="2" id="KW-0378">Hydrolase</keyword>
<name>A0A419F5I7_9BACT</name>
<dbReference type="InterPro" id="IPR008979">
    <property type="entry name" value="Galactose-bd-like_sf"/>
</dbReference>
<organism evidence="7 8">
    <name type="scientific">Candidatus Abyssobacteria bacterium SURF_17</name>
    <dbReference type="NCBI Taxonomy" id="2093361"/>
    <lineage>
        <taxon>Bacteria</taxon>
        <taxon>Pseudomonadati</taxon>
        <taxon>Candidatus Hydrogenedentota</taxon>
        <taxon>Candidatus Abyssobacteria</taxon>
    </lineage>
</organism>
<dbReference type="Gene3D" id="3.20.20.80">
    <property type="entry name" value="Glycosidases"/>
    <property type="match status" value="1"/>
</dbReference>
<dbReference type="InterPro" id="IPR036156">
    <property type="entry name" value="Beta-gal/glucu_dom_sf"/>
</dbReference>
<dbReference type="GO" id="GO:0004553">
    <property type="term" value="F:hydrolase activity, hydrolyzing O-glycosyl compounds"/>
    <property type="evidence" value="ECO:0007669"/>
    <property type="project" value="InterPro"/>
</dbReference>
<feature type="domain" description="Glycosyl hydrolases family 2 sugar binding" evidence="6">
    <location>
        <begin position="87"/>
        <end position="188"/>
    </location>
</feature>
<dbReference type="GO" id="GO:0005975">
    <property type="term" value="P:carbohydrate metabolic process"/>
    <property type="evidence" value="ECO:0007669"/>
    <property type="project" value="InterPro"/>
</dbReference>
<reference evidence="7 8" key="1">
    <citation type="journal article" date="2017" name="ISME J.">
        <title>Energy and carbon metabolisms in a deep terrestrial subsurface fluid microbial community.</title>
        <authorList>
            <person name="Momper L."/>
            <person name="Jungbluth S.P."/>
            <person name="Lee M.D."/>
            <person name="Amend J.P."/>
        </authorList>
    </citation>
    <scope>NUCLEOTIDE SEQUENCE [LARGE SCALE GENOMIC DNA]</scope>
    <source>
        <strain evidence="7">SURF_17</strain>
    </source>
</reference>
<dbReference type="Pfam" id="PF02836">
    <property type="entry name" value="Glyco_hydro_2_C"/>
    <property type="match status" value="1"/>
</dbReference>
<dbReference type="SUPFAM" id="SSF49303">
    <property type="entry name" value="beta-Galactosidase/glucuronidase domain"/>
    <property type="match status" value="1"/>
</dbReference>
<evidence type="ECO:0000256" key="1">
    <source>
        <dbReference type="ARBA" id="ARBA00007401"/>
    </source>
</evidence>
<feature type="domain" description="Glycoside hydrolase family 2 immunoglobulin-like beta-sandwich" evidence="4">
    <location>
        <begin position="218"/>
        <end position="286"/>
    </location>
</feature>